<evidence type="ECO:0000256" key="4">
    <source>
        <dbReference type="ARBA" id="ARBA00023163"/>
    </source>
</evidence>
<accession>A0A0D5LMB2</accession>
<protein>
    <submittedName>
        <fullName evidence="6">LysR family transcriptional regulator</fullName>
    </submittedName>
</protein>
<dbReference type="GO" id="GO:0043565">
    <property type="term" value="F:sequence-specific DNA binding"/>
    <property type="evidence" value="ECO:0007669"/>
    <property type="project" value="TreeGrafter"/>
</dbReference>
<dbReference type="PRINTS" id="PR00039">
    <property type="entry name" value="HTHLYSR"/>
</dbReference>
<reference evidence="6 7" key="1">
    <citation type="journal article" date="2015" name="Genome Announc.">
        <title>Complete genome sequence of Martelella endophytica YC6887, which has antifungal activity associated with a halophyte.</title>
        <authorList>
            <person name="Khan A."/>
            <person name="Khan H."/>
            <person name="Chung E.J."/>
            <person name="Hossain M.T."/>
            <person name="Chung Y.R."/>
        </authorList>
    </citation>
    <scope>NUCLEOTIDE SEQUENCE [LARGE SCALE GENOMIC DNA]</scope>
    <source>
        <strain evidence="6">YC6887</strain>
    </source>
</reference>
<dbReference type="Pfam" id="PF03466">
    <property type="entry name" value="LysR_substrate"/>
    <property type="match status" value="1"/>
</dbReference>
<dbReference type="PATRIC" id="fig|1486262.3.peg.889"/>
<dbReference type="Pfam" id="PF00126">
    <property type="entry name" value="HTH_1"/>
    <property type="match status" value="1"/>
</dbReference>
<dbReference type="InterPro" id="IPR036390">
    <property type="entry name" value="WH_DNA-bd_sf"/>
</dbReference>
<keyword evidence="4" id="KW-0804">Transcription</keyword>
<dbReference type="AlphaFoldDB" id="A0A0D5LMB2"/>
<dbReference type="PROSITE" id="PS50931">
    <property type="entry name" value="HTH_LYSR"/>
    <property type="match status" value="1"/>
</dbReference>
<dbReference type="OrthoDB" id="7260751at2"/>
<dbReference type="Gene3D" id="1.10.10.10">
    <property type="entry name" value="Winged helix-like DNA-binding domain superfamily/Winged helix DNA-binding domain"/>
    <property type="match status" value="1"/>
</dbReference>
<evidence type="ECO:0000313" key="6">
    <source>
        <dbReference type="EMBL" id="AJY45095.1"/>
    </source>
</evidence>
<dbReference type="InterPro" id="IPR005119">
    <property type="entry name" value="LysR_subst-bd"/>
</dbReference>
<dbReference type="SUPFAM" id="SSF53850">
    <property type="entry name" value="Periplasmic binding protein-like II"/>
    <property type="match status" value="1"/>
</dbReference>
<keyword evidence="7" id="KW-1185">Reference proteome</keyword>
<organism evidence="6 7">
    <name type="scientific">Martelella endophytica</name>
    <dbReference type="NCBI Taxonomy" id="1486262"/>
    <lineage>
        <taxon>Bacteria</taxon>
        <taxon>Pseudomonadati</taxon>
        <taxon>Pseudomonadota</taxon>
        <taxon>Alphaproteobacteria</taxon>
        <taxon>Hyphomicrobiales</taxon>
        <taxon>Aurantimonadaceae</taxon>
        <taxon>Martelella</taxon>
    </lineage>
</organism>
<dbReference type="PANTHER" id="PTHR30427:SF1">
    <property type="entry name" value="TRANSCRIPTIONAL ACTIVATOR PROTEIN LYSR"/>
    <property type="match status" value="1"/>
</dbReference>
<dbReference type="STRING" id="1486262.TM49_04350"/>
<keyword evidence="3" id="KW-0238">DNA-binding</keyword>
<dbReference type="GO" id="GO:0010628">
    <property type="term" value="P:positive regulation of gene expression"/>
    <property type="evidence" value="ECO:0007669"/>
    <property type="project" value="TreeGrafter"/>
</dbReference>
<keyword evidence="2" id="KW-0805">Transcription regulation</keyword>
<name>A0A0D5LMB2_MAREN</name>
<dbReference type="SUPFAM" id="SSF46785">
    <property type="entry name" value="Winged helix' DNA-binding domain"/>
    <property type="match status" value="1"/>
</dbReference>
<evidence type="ECO:0000259" key="5">
    <source>
        <dbReference type="PROSITE" id="PS50931"/>
    </source>
</evidence>
<dbReference type="Proteomes" id="UP000032611">
    <property type="component" value="Chromosome"/>
</dbReference>
<dbReference type="InterPro" id="IPR036388">
    <property type="entry name" value="WH-like_DNA-bd_sf"/>
</dbReference>
<sequence>MNFRQLEAFNAVMISGSTVRAAELMGVTQPAVSRLIAELEAAVRFPLFDRVRGRLIATPEGTLFFREVEVSFKGLDRLQATAASIRDYGAGTLKIASLAAAGAILVPAAIRAFRRQNQGVRITFQITWSSAIRNGITDGQYDLGLAADEIDRSGIDSQLFGSFPGLVAMPKSHPLTLHKAITPDLIAEWPLIGLSPEDRARQRFDETMKQAGQEPKYVIETPNAATICALAQEGDAVGLVNPLVIGDTESRAIALRPFTPEVMFRVYLLFPADIQKSALVRGFTAELFRLRNRYELPTA</sequence>
<dbReference type="InterPro" id="IPR000847">
    <property type="entry name" value="LysR_HTH_N"/>
</dbReference>
<evidence type="ECO:0000256" key="2">
    <source>
        <dbReference type="ARBA" id="ARBA00023015"/>
    </source>
</evidence>
<evidence type="ECO:0000313" key="7">
    <source>
        <dbReference type="Proteomes" id="UP000032611"/>
    </source>
</evidence>
<gene>
    <name evidence="6" type="ORF">TM49_04350</name>
</gene>
<comment type="similarity">
    <text evidence="1">Belongs to the LysR transcriptional regulatory family.</text>
</comment>
<evidence type="ECO:0000256" key="1">
    <source>
        <dbReference type="ARBA" id="ARBA00009437"/>
    </source>
</evidence>
<dbReference type="KEGG" id="mey:TM49_04350"/>
<dbReference type="RefSeq" id="WP_045679688.1">
    <property type="nucleotide sequence ID" value="NZ_CP010803.1"/>
</dbReference>
<dbReference type="HOGENOM" id="CLU_039613_6_3_5"/>
<proteinExistence type="inferred from homology"/>
<dbReference type="EMBL" id="CP010803">
    <property type="protein sequence ID" value="AJY45095.1"/>
    <property type="molecule type" value="Genomic_DNA"/>
</dbReference>
<dbReference type="Gene3D" id="3.40.190.290">
    <property type="match status" value="1"/>
</dbReference>
<dbReference type="PANTHER" id="PTHR30427">
    <property type="entry name" value="TRANSCRIPTIONAL ACTIVATOR PROTEIN LYSR"/>
    <property type="match status" value="1"/>
</dbReference>
<evidence type="ECO:0000256" key="3">
    <source>
        <dbReference type="ARBA" id="ARBA00023125"/>
    </source>
</evidence>
<feature type="domain" description="HTH lysR-type" evidence="5">
    <location>
        <begin position="1"/>
        <end position="58"/>
    </location>
</feature>
<dbReference type="GO" id="GO:0003700">
    <property type="term" value="F:DNA-binding transcription factor activity"/>
    <property type="evidence" value="ECO:0007669"/>
    <property type="project" value="InterPro"/>
</dbReference>